<feature type="region of interest" description="Disordered" evidence="1">
    <location>
        <begin position="1"/>
        <end position="37"/>
    </location>
</feature>
<organism evidence="2 3">
    <name type="scientific">Lentzea jiangxiensis</name>
    <dbReference type="NCBI Taxonomy" id="641025"/>
    <lineage>
        <taxon>Bacteria</taxon>
        <taxon>Bacillati</taxon>
        <taxon>Actinomycetota</taxon>
        <taxon>Actinomycetes</taxon>
        <taxon>Pseudonocardiales</taxon>
        <taxon>Pseudonocardiaceae</taxon>
        <taxon>Lentzea</taxon>
    </lineage>
</organism>
<name>A0A1H0VRD5_9PSEU</name>
<dbReference type="Proteomes" id="UP000199691">
    <property type="component" value="Unassembled WGS sequence"/>
</dbReference>
<keyword evidence="3" id="KW-1185">Reference proteome</keyword>
<dbReference type="EMBL" id="FNIX01000015">
    <property type="protein sequence ID" value="SDP80913.1"/>
    <property type="molecule type" value="Genomic_DNA"/>
</dbReference>
<evidence type="ECO:0000313" key="2">
    <source>
        <dbReference type="EMBL" id="SDP80913.1"/>
    </source>
</evidence>
<gene>
    <name evidence="2" type="ORF">SAMN05421507_11582</name>
</gene>
<dbReference type="AlphaFoldDB" id="A0A1H0VRD5"/>
<dbReference type="RefSeq" id="WP_090102133.1">
    <property type="nucleotide sequence ID" value="NZ_FNIX01000015.1"/>
</dbReference>
<evidence type="ECO:0000313" key="3">
    <source>
        <dbReference type="Proteomes" id="UP000199691"/>
    </source>
</evidence>
<dbReference type="OrthoDB" id="4775619at2"/>
<protein>
    <submittedName>
        <fullName evidence="2">Uncharacterized protein</fullName>
    </submittedName>
</protein>
<sequence>MEAVPSSVHNGSTAHAVAQIGGFSDQGQVPPDQDGPVSLAQIAGNGVDHSLFTLNLAVGSREAKGPALT</sequence>
<evidence type="ECO:0000256" key="1">
    <source>
        <dbReference type="SAM" id="MobiDB-lite"/>
    </source>
</evidence>
<accession>A0A1H0VRD5</accession>
<proteinExistence type="predicted"/>
<reference evidence="3" key="1">
    <citation type="submission" date="2016-10" db="EMBL/GenBank/DDBJ databases">
        <authorList>
            <person name="Varghese N."/>
            <person name="Submissions S."/>
        </authorList>
    </citation>
    <scope>NUCLEOTIDE SEQUENCE [LARGE SCALE GENOMIC DNA]</scope>
    <source>
        <strain evidence="3">CGMCC 4.6609</strain>
    </source>
</reference>